<evidence type="ECO:0000313" key="2">
    <source>
        <dbReference type="EMBL" id="SDX73899.1"/>
    </source>
</evidence>
<dbReference type="EMBL" id="FNOM01000018">
    <property type="protein sequence ID" value="SDX73899.1"/>
    <property type="molecule type" value="Genomic_DNA"/>
</dbReference>
<proteinExistence type="predicted"/>
<organism evidence="2 3">
    <name type="scientific">Roseicitreum antarcticum</name>
    <dbReference type="NCBI Taxonomy" id="564137"/>
    <lineage>
        <taxon>Bacteria</taxon>
        <taxon>Pseudomonadati</taxon>
        <taxon>Pseudomonadota</taxon>
        <taxon>Alphaproteobacteria</taxon>
        <taxon>Rhodobacterales</taxon>
        <taxon>Paracoccaceae</taxon>
        <taxon>Roseicitreum</taxon>
    </lineage>
</organism>
<dbReference type="AlphaFoldDB" id="A0A1H3E7N0"/>
<dbReference type="RefSeq" id="WP_092892182.1">
    <property type="nucleotide sequence ID" value="NZ_CP061502.1"/>
</dbReference>
<sequence>MKIELKIKRAGGTNITMADNTEISFKPDETGAHVAEVANPNHVQRLLTIPGYVVYGTSEDQPAQGPVETKNATEPGTPSNVSPEDVAPPTHPHSDDQKADDEDGVFLSDMTDEELLAEHIRVVGGKPHHKAKRETIIAAIETAEDAAEAASKGSAA</sequence>
<dbReference type="STRING" id="564137.SAMN04488238_11816"/>
<evidence type="ECO:0000256" key="1">
    <source>
        <dbReference type="SAM" id="MobiDB-lite"/>
    </source>
</evidence>
<keyword evidence="3" id="KW-1185">Reference proteome</keyword>
<dbReference type="OrthoDB" id="8421485at2"/>
<name>A0A1H3E7N0_9RHOB</name>
<evidence type="ECO:0000313" key="3">
    <source>
        <dbReference type="Proteomes" id="UP000198539"/>
    </source>
</evidence>
<feature type="region of interest" description="Disordered" evidence="1">
    <location>
        <begin position="56"/>
        <end position="110"/>
    </location>
</feature>
<dbReference type="Proteomes" id="UP000198539">
    <property type="component" value="Unassembled WGS sequence"/>
</dbReference>
<feature type="compositionally biased region" description="Acidic residues" evidence="1">
    <location>
        <begin position="98"/>
        <end position="110"/>
    </location>
</feature>
<reference evidence="2 3" key="1">
    <citation type="submission" date="2016-10" db="EMBL/GenBank/DDBJ databases">
        <authorList>
            <person name="de Groot N.N."/>
        </authorList>
    </citation>
    <scope>NUCLEOTIDE SEQUENCE [LARGE SCALE GENOMIC DNA]</scope>
    <source>
        <strain evidence="2 3">CGMCC 1.8894</strain>
    </source>
</reference>
<gene>
    <name evidence="2" type="ORF">SAMN04488238_11816</name>
</gene>
<protein>
    <submittedName>
        <fullName evidence="2">Uncharacterized protein</fullName>
    </submittedName>
</protein>
<accession>A0A1H3E7N0</accession>
<feature type="compositionally biased region" description="Polar residues" evidence="1">
    <location>
        <begin position="70"/>
        <end position="82"/>
    </location>
</feature>